<dbReference type="GO" id="GO:0000150">
    <property type="term" value="F:DNA strand exchange activity"/>
    <property type="evidence" value="ECO:0007669"/>
    <property type="project" value="InterPro"/>
</dbReference>
<dbReference type="EMBL" id="NBEY01000112">
    <property type="protein sequence ID" value="OQR23557.1"/>
    <property type="molecule type" value="Genomic_DNA"/>
</dbReference>
<evidence type="ECO:0000259" key="1">
    <source>
        <dbReference type="Pfam" id="PF02796"/>
    </source>
</evidence>
<dbReference type="Pfam" id="PF02796">
    <property type="entry name" value="HTH_7"/>
    <property type="match status" value="1"/>
</dbReference>
<dbReference type="GO" id="GO:0003677">
    <property type="term" value="F:DNA binding"/>
    <property type="evidence" value="ECO:0007669"/>
    <property type="project" value="InterPro"/>
</dbReference>
<dbReference type="SUPFAM" id="SSF46689">
    <property type="entry name" value="Homeodomain-like"/>
    <property type="match status" value="1"/>
</dbReference>
<reference evidence="2 3" key="1">
    <citation type="submission" date="2017-03" db="EMBL/GenBank/DDBJ databases">
        <title>Phylogenomics and comparative genomics of Lactobacillus salivarius, a mammalian gut commensal.</title>
        <authorList>
            <person name="Harris H.M."/>
        </authorList>
    </citation>
    <scope>NUCLEOTIDE SEQUENCE [LARGE SCALE GENOMIC DNA]</scope>
    <source>
        <strain evidence="2 3">AH4231</strain>
    </source>
</reference>
<evidence type="ECO:0000313" key="2">
    <source>
        <dbReference type="EMBL" id="OQR23557.1"/>
    </source>
</evidence>
<dbReference type="InterPro" id="IPR009057">
    <property type="entry name" value="Homeodomain-like_sf"/>
</dbReference>
<dbReference type="RefSeq" id="WP_144443834.1">
    <property type="nucleotide sequence ID" value="NZ_NBEY01000112.1"/>
</dbReference>
<accession>A0A1V9U0W5</accession>
<name>A0A1V9U0W5_9LACO</name>
<sequence length="53" mass="6415">YHGRKPQYTQDDPRLQHAFKLYQAGMSDVDVARNTGIKRTTFIRYRKKFNIKR</sequence>
<feature type="non-terminal residue" evidence="2">
    <location>
        <position position="1"/>
    </location>
</feature>
<dbReference type="Proteomes" id="UP000192353">
    <property type="component" value="Unassembled WGS sequence"/>
</dbReference>
<dbReference type="InterPro" id="IPR006120">
    <property type="entry name" value="Resolvase_HTH_dom"/>
</dbReference>
<comment type="caution">
    <text evidence="2">The sequence shown here is derived from an EMBL/GenBank/DDBJ whole genome shotgun (WGS) entry which is preliminary data.</text>
</comment>
<gene>
    <name evidence="2" type="ORF">B6U37_10720</name>
</gene>
<dbReference type="AlphaFoldDB" id="A0A1V9U0W5"/>
<evidence type="ECO:0000313" key="3">
    <source>
        <dbReference type="Proteomes" id="UP000192353"/>
    </source>
</evidence>
<feature type="domain" description="Resolvase HTH" evidence="1">
    <location>
        <begin position="3"/>
        <end position="45"/>
    </location>
</feature>
<organism evidence="2 3">
    <name type="scientific">Ligilactobacillus salivarius</name>
    <dbReference type="NCBI Taxonomy" id="1624"/>
    <lineage>
        <taxon>Bacteria</taxon>
        <taxon>Bacillati</taxon>
        <taxon>Bacillota</taxon>
        <taxon>Bacilli</taxon>
        <taxon>Lactobacillales</taxon>
        <taxon>Lactobacillaceae</taxon>
        <taxon>Ligilactobacillus</taxon>
    </lineage>
</organism>
<proteinExistence type="predicted"/>
<protein>
    <submittedName>
        <fullName evidence="2">Pin-related site-specific recombinase/DNA invertase</fullName>
    </submittedName>
</protein>